<dbReference type="Pfam" id="PF19457">
    <property type="entry name" value="DUF5994"/>
    <property type="match status" value="1"/>
</dbReference>
<reference evidence="1 2" key="1">
    <citation type="submission" date="2011-12" db="EMBL/GenBank/DDBJ databases">
        <title>Complete sequence of Mycobacterium rhodesiae NBB3.</title>
        <authorList>
            <consortium name="US DOE Joint Genome Institute"/>
            <person name="Lucas S."/>
            <person name="Han J."/>
            <person name="Lapidus A."/>
            <person name="Cheng J.-F."/>
            <person name="Goodwin L."/>
            <person name="Pitluck S."/>
            <person name="Peters L."/>
            <person name="Mikhailova N."/>
            <person name="Gu W."/>
            <person name="Detter J.C."/>
            <person name="Han C."/>
            <person name="Tapia R."/>
            <person name="Land M."/>
            <person name="Hauser L."/>
            <person name="Kyrpides N."/>
            <person name="Ivanova N."/>
            <person name="Pagani I."/>
            <person name="Mattes T."/>
            <person name="Holmes A."/>
            <person name="Rutledge P."/>
            <person name="Paulsen I."/>
            <person name="Coleman N."/>
            <person name="Woyke T."/>
        </authorList>
    </citation>
    <scope>NUCLEOTIDE SEQUENCE [LARGE SCALE GENOMIC DNA]</scope>
    <source>
        <strain evidence="1 2">NBB3</strain>
    </source>
</reference>
<dbReference type="PATRIC" id="fig|710685.3.peg.967"/>
<dbReference type="STRING" id="710685.MycrhN_0962"/>
<evidence type="ECO:0000313" key="1">
    <source>
        <dbReference type="EMBL" id="AEV71590.1"/>
    </source>
</evidence>
<gene>
    <name evidence="1" type="ordered locus">MycrhN_0962</name>
</gene>
<dbReference type="KEGG" id="mrh:MycrhN_0962"/>
<dbReference type="HOGENOM" id="CLU_120926_0_0_11"/>
<dbReference type="OrthoDB" id="3785441at2"/>
<dbReference type="RefSeq" id="WP_014209405.1">
    <property type="nucleotide sequence ID" value="NC_016604.1"/>
</dbReference>
<proteinExistence type="predicted"/>
<dbReference type="Proteomes" id="UP000005442">
    <property type="component" value="Chromosome"/>
</dbReference>
<name>G8RSW8_MYCRN</name>
<dbReference type="AlphaFoldDB" id="G8RSW8"/>
<keyword evidence="2" id="KW-1185">Reference proteome</keyword>
<dbReference type="eggNOG" id="ENOG50344AN">
    <property type="taxonomic scope" value="Bacteria"/>
</dbReference>
<protein>
    <submittedName>
        <fullName evidence="1">Uncharacterized protein</fullName>
    </submittedName>
</protein>
<dbReference type="EMBL" id="CP003169">
    <property type="protein sequence ID" value="AEV71590.1"/>
    <property type="molecule type" value="Genomic_DNA"/>
</dbReference>
<evidence type="ECO:0000313" key="2">
    <source>
        <dbReference type="Proteomes" id="UP000005442"/>
    </source>
</evidence>
<sequence length="157" mass="16817">MARPVRLVLARELGADIDGAWWPHTGSVASELPELIGVLHAPLGEIVDICINWSPTDGPVDLDSIVTGTRKIDRPGPRRPRLMVVKGRGTCAKLLVVPYMTSPNLGSMVMRSAAGLPAAHTDRDSQQWETACNVVSVAKAESAMWAGRMRDGAPSVL</sequence>
<dbReference type="InterPro" id="IPR046036">
    <property type="entry name" value="DUF5994"/>
</dbReference>
<accession>G8RSW8</accession>
<organism evidence="1 2">
    <name type="scientific">Mycolicibacterium rhodesiae (strain NBB3)</name>
    <name type="common">Mycobacterium rhodesiae</name>
    <dbReference type="NCBI Taxonomy" id="710685"/>
    <lineage>
        <taxon>Bacteria</taxon>
        <taxon>Bacillati</taxon>
        <taxon>Actinomycetota</taxon>
        <taxon>Actinomycetes</taxon>
        <taxon>Mycobacteriales</taxon>
        <taxon>Mycobacteriaceae</taxon>
        <taxon>Mycolicibacterium</taxon>
    </lineage>
</organism>